<protein>
    <recommendedName>
        <fullName evidence="5">DUF5667 domain-containing protein</fullName>
    </recommendedName>
</protein>
<sequence>MTDKEIKNLFMDYLYDEMSDEQKKEFEKRLEDLPELKKELEELESTKNLIEGVPMETPSHKLVMMAPDHNQKEEDQRSTKPVFLKRYPGLITVLAAAACMLIVLMGAAFTDLKMGQNEQGFYLAFGEAPSIQPVQHGMSEQEVRDMIDQIRQENSILLASMIEQVQEQQNEQLEEAISVLTDYYDQRRQQDLRLISEGLAQLEEDTYYRLRQTDETLGDLIYALSYPQTQSTQE</sequence>
<dbReference type="Proteomes" id="UP001165366">
    <property type="component" value="Unassembled WGS sequence"/>
</dbReference>
<keyword evidence="2" id="KW-0472">Membrane</keyword>
<proteinExistence type="predicted"/>
<reference evidence="3" key="1">
    <citation type="submission" date="2022-01" db="EMBL/GenBank/DDBJ databases">
        <authorList>
            <person name="Wang Y."/>
        </authorList>
    </citation>
    <scope>NUCLEOTIDE SEQUENCE</scope>
    <source>
        <strain evidence="3">WB101</strain>
    </source>
</reference>
<name>A0ABS9K9Y9_9BACT</name>
<gene>
    <name evidence="3" type="ORF">L6773_03750</name>
</gene>
<keyword evidence="4" id="KW-1185">Reference proteome</keyword>
<accession>A0ABS9K9Y9</accession>
<feature type="coiled-coil region" evidence="1">
    <location>
        <begin position="23"/>
        <end position="53"/>
    </location>
</feature>
<evidence type="ECO:0008006" key="5">
    <source>
        <dbReference type="Google" id="ProtNLM"/>
    </source>
</evidence>
<feature type="transmembrane region" description="Helical" evidence="2">
    <location>
        <begin position="87"/>
        <end position="109"/>
    </location>
</feature>
<dbReference type="RefSeq" id="WP_237852510.1">
    <property type="nucleotide sequence ID" value="NZ_JAKLWS010000003.1"/>
</dbReference>
<keyword evidence="2" id="KW-0812">Transmembrane</keyword>
<dbReference type="EMBL" id="JAKLWS010000003">
    <property type="protein sequence ID" value="MCG2587667.1"/>
    <property type="molecule type" value="Genomic_DNA"/>
</dbReference>
<comment type="caution">
    <text evidence="3">The sequence shown here is derived from an EMBL/GenBank/DDBJ whole genome shotgun (WGS) entry which is preliminary data.</text>
</comment>
<reference evidence="3" key="2">
    <citation type="submission" date="2024-05" db="EMBL/GenBank/DDBJ databases">
        <title>Rhodohalobacter halophilus gen. nov., sp. nov., a moderately halophilic member of the family Balneolaceae.</title>
        <authorList>
            <person name="Xia J."/>
        </authorList>
    </citation>
    <scope>NUCLEOTIDE SEQUENCE</scope>
    <source>
        <strain evidence="3">WB101</strain>
    </source>
</reference>
<keyword evidence="1" id="KW-0175">Coiled coil</keyword>
<organism evidence="3 4">
    <name type="scientific">Rhodohalobacter sulfatireducens</name>
    <dbReference type="NCBI Taxonomy" id="2911366"/>
    <lineage>
        <taxon>Bacteria</taxon>
        <taxon>Pseudomonadati</taxon>
        <taxon>Balneolota</taxon>
        <taxon>Balneolia</taxon>
        <taxon>Balneolales</taxon>
        <taxon>Balneolaceae</taxon>
        <taxon>Rhodohalobacter</taxon>
    </lineage>
</organism>
<evidence type="ECO:0000313" key="3">
    <source>
        <dbReference type="EMBL" id="MCG2587667.1"/>
    </source>
</evidence>
<evidence type="ECO:0000256" key="1">
    <source>
        <dbReference type="SAM" id="Coils"/>
    </source>
</evidence>
<keyword evidence="2" id="KW-1133">Transmembrane helix</keyword>
<evidence type="ECO:0000313" key="4">
    <source>
        <dbReference type="Proteomes" id="UP001165366"/>
    </source>
</evidence>
<evidence type="ECO:0000256" key="2">
    <source>
        <dbReference type="SAM" id="Phobius"/>
    </source>
</evidence>